<evidence type="ECO:0000313" key="1">
    <source>
        <dbReference type="EMBL" id="AIU33255.1"/>
    </source>
</evidence>
<reference evidence="1 2" key="1">
    <citation type="journal article" date="2015" name="Genome Announc.">
        <title>Genome Sequence of Corynebacterium ulcerans Strain FRC11.</title>
        <authorList>
            <person name="Benevides Lde J."/>
            <person name="Viana M.V."/>
            <person name="Mariano D.C."/>
            <person name="Rocha Fde S."/>
            <person name="Bagano P.C."/>
            <person name="Folador E.L."/>
            <person name="Pereira F.L."/>
            <person name="Dorella F.A."/>
            <person name="Leal C.A."/>
            <person name="Carvalho A.F."/>
            <person name="Soares Sde C."/>
            <person name="Carneiro A."/>
            <person name="Ramos R."/>
            <person name="Badell-Ocando E."/>
            <person name="Guiso N."/>
            <person name="Silva A."/>
            <person name="Figueiredo H."/>
            <person name="Azevedo V."/>
            <person name="Guimaraes L.C."/>
        </authorList>
    </citation>
    <scope>NUCLEOTIDE SEQUENCE [LARGE SCALE GENOMIC DNA]</scope>
    <source>
        <strain evidence="2">FRC0011</strain>
    </source>
</reference>
<dbReference type="EMBL" id="CP009622">
    <property type="protein sequence ID" value="AIU33255.1"/>
    <property type="molecule type" value="Genomic_DNA"/>
</dbReference>
<name>A0ABM5RTT9_9CORY</name>
<keyword evidence="2" id="KW-1185">Reference proteome</keyword>
<dbReference type="Proteomes" id="UP000029910">
    <property type="component" value="Chromosome"/>
</dbReference>
<protein>
    <submittedName>
        <fullName evidence="1">Uncharacterized protein</fullName>
    </submittedName>
</protein>
<accession>A0ABM5RTT9</accession>
<proteinExistence type="predicted"/>
<gene>
    <name evidence="1" type="ORF">CulFRC11_1692</name>
</gene>
<evidence type="ECO:0000313" key="2">
    <source>
        <dbReference type="Proteomes" id="UP000029910"/>
    </source>
</evidence>
<organism evidence="1 2">
    <name type="scientific">Corynebacterium ramonii</name>
    <dbReference type="NCBI Taxonomy" id="3026968"/>
    <lineage>
        <taxon>Bacteria</taxon>
        <taxon>Bacillati</taxon>
        <taxon>Actinomycetota</taxon>
        <taxon>Actinomycetes</taxon>
        <taxon>Mycobacteriales</taxon>
        <taxon>Corynebacteriaceae</taxon>
        <taxon>Corynebacterium</taxon>
    </lineage>
</organism>
<sequence length="89" mass="10379">MGNSVRYGSYDHHSFGEQSHTNPQLIAGFLEHRVLFDGEERADERGDGPGVIRRRIKNSLTKAYRKMCLRFRKVIKQIDIYQKVLVMGR</sequence>